<protein>
    <recommendedName>
        <fullName evidence="1">Spore protein YkvP/CgeB glycosyl transferase-like domain-containing protein</fullName>
    </recommendedName>
</protein>
<gene>
    <name evidence="2" type="ORF">RFH47_14840</name>
</gene>
<accession>A0AAW8JBW0</accession>
<dbReference type="AlphaFoldDB" id="A0AAW8JBW0"/>
<dbReference type="EMBL" id="JAVIDL010000043">
    <property type="protein sequence ID" value="MDQ8936997.1"/>
    <property type="molecule type" value="Genomic_DNA"/>
</dbReference>
<evidence type="ECO:0000313" key="2">
    <source>
        <dbReference type="EMBL" id="MDQ8936997.1"/>
    </source>
</evidence>
<proteinExistence type="predicted"/>
<dbReference type="InterPro" id="IPR055259">
    <property type="entry name" value="YkvP/CgeB_Glyco_trans-like"/>
</dbReference>
<sequence>MPSYTPSPQKYSLNILCVLDDFTRKALAFEPYVHLDFANPKRRPLFFKKYDFLLVESTWLGNQKQWKYKVANYPKHPERNNAALVRLIQWAKNHNIPTIFWNKEDPFHFEQFIHSAQLFDYIFTTDANLIQQYQVQCPNSKIAALPFPFQPKIHYPAPFSHIQSHSSIFIGSYMRHMHHERRQWQDLCFEAAAPFGLTIVDRHARRAKTNKNYQFPQIDQLVYKEAVDYKKTASLNHQFQQAINVNTITNSPTMFSRRLIEIMACNRLVISNPSLAIDNLFPNLCETIETKDQAIALFEQLQQGYNPAQIEKINTARELVFQHYTVRSWLQRILQQCNIDHAYASLPKQDYSLHI</sequence>
<name>A0AAW8JBW0_9GAMM</name>
<evidence type="ECO:0000259" key="1">
    <source>
        <dbReference type="Pfam" id="PF13524"/>
    </source>
</evidence>
<dbReference type="Pfam" id="PF13524">
    <property type="entry name" value="Glyco_trans_1_2"/>
    <property type="match status" value="1"/>
</dbReference>
<comment type="caution">
    <text evidence="2">The sequence shown here is derived from an EMBL/GenBank/DDBJ whole genome shotgun (WGS) entry which is preliminary data.</text>
</comment>
<dbReference type="RefSeq" id="WP_308982035.1">
    <property type="nucleotide sequence ID" value="NZ_JAVIDL010000043.1"/>
</dbReference>
<dbReference type="Proteomes" id="UP001243844">
    <property type="component" value="Unassembled WGS sequence"/>
</dbReference>
<feature type="domain" description="Spore protein YkvP/CgeB glycosyl transferase-like" evidence="1">
    <location>
        <begin position="220"/>
        <end position="335"/>
    </location>
</feature>
<organism evidence="2 3">
    <name type="scientific">Acinetobacter rudis</name>
    <dbReference type="NCBI Taxonomy" id="632955"/>
    <lineage>
        <taxon>Bacteria</taxon>
        <taxon>Pseudomonadati</taxon>
        <taxon>Pseudomonadota</taxon>
        <taxon>Gammaproteobacteria</taxon>
        <taxon>Moraxellales</taxon>
        <taxon>Moraxellaceae</taxon>
        <taxon>Acinetobacter</taxon>
    </lineage>
</organism>
<reference evidence="2" key="1">
    <citation type="submission" date="2023-08" db="EMBL/GenBank/DDBJ databases">
        <title>Emergence of clinically-relevant ST2 carbapenem-resistant Acinetobacter baumannii strains in hospital sewages in Zhejiang, East of China.</title>
        <authorList>
            <person name="Kaichao C."/>
            <person name="Zhang R."/>
        </authorList>
    </citation>
    <scope>NUCLEOTIDE SEQUENCE</scope>
    <source>
        <strain evidence="2">M-RB-37</strain>
    </source>
</reference>
<evidence type="ECO:0000313" key="3">
    <source>
        <dbReference type="Proteomes" id="UP001243844"/>
    </source>
</evidence>